<dbReference type="KEGG" id="npy:NPRO_06170"/>
<gene>
    <name evidence="1" type="ORF">NPRO_06170</name>
</gene>
<dbReference type="AlphaFoldDB" id="A0A809RTG0"/>
<evidence type="ECO:0000313" key="2">
    <source>
        <dbReference type="Proteomes" id="UP000662873"/>
    </source>
</evidence>
<name>A0A809RTG0_9BACT</name>
<protein>
    <submittedName>
        <fullName evidence="1">Uncharacterized protein</fullName>
    </submittedName>
</protein>
<evidence type="ECO:0000313" key="1">
    <source>
        <dbReference type="EMBL" id="BBO23022.1"/>
    </source>
</evidence>
<accession>A0A809RTG0</accession>
<dbReference type="EMBL" id="AP021858">
    <property type="protein sequence ID" value="BBO23022.1"/>
    <property type="molecule type" value="Genomic_DNA"/>
</dbReference>
<proteinExistence type="predicted"/>
<sequence>MSLAEFIPALLDQSEDVLEARASLGPNLSVVEFEGSLNVGPEDVDLGWYRFLIAAESLAVEVNGQQCQLDELLGQGERAWEAWSLRRSTKDSAE</sequence>
<organism evidence="1 2">
    <name type="scientific">Candidatus Nitrosymbiomonas proteolyticus</name>
    <dbReference type="NCBI Taxonomy" id="2608984"/>
    <lineage>
        <taxon>Bacteria</taxon>
        <taxon>Bacillati</taxon>
        <taxon>Armatimonadota</taxon>
        <taxon>Armatimonadota incertae sedis</taxon>
        <taxon>Candidatus Nitrosymbiomonas</taxon>
    </lineage>
</organism>
<reference evidence="1" key="1">
    <citation type="journal article" name="DNA Res.">
        <title>The physiological potential of anammox bacteria as revealed by their core genome structure.</title>
        <authorList>
            <person name="Okubo T."/>
            <person name="Toyoda A."/>
            <person name="Fukuhara K."/>
            <person name="Uchiyama I."/>
            <person name="Harigaya Y."/>
            <person name="Kuroiwa M."/>
            <person name="Suzuki T."/>
            <person name="Murakami Y."/>
            <person name="Suwa Y."/>
            <person name="Takami H."/>
        </authorList>
    </citation>
    <scope>NUCLEOTIDE SEQUENCE</scope>
    <source>
        <strain evidence="1">317325-2</strain>
    </source>
</reference>
<dbReference type="Proteomes" id="UP000662873">
    <property type="component" value="Chromosome"/>
</dbReference>